<dbReference type="InterPro" id="IPR019327">
    <property type="entry name" value="WKF"/>
</dbReference>
<feature type="compositionally biased region" description="Basic residues" evidence="1">
    <location>
        <begin position="60"/>
        <end position="71"/>
    </location>
</feature>
<accession>A0A8H2ZFX8</accession>
<evidence type="ECO:0000313" key="4">
    <source>
        <dbReference type="Proteomes" id="UP000644660"/>
    </source>
</evidence>
<proteinExistence type="predicted"/>
<evidence type="ECO:0000259" key="2">
    <source>
        <dbReference type="Pfam" id="PF10180"/>
    </source>
</evidence>
<reference evidence="3 4" key="1">
    <citation type="submission" date="2020-05" db="EMBL/GenBank/DDBJ databases">
        <authorList>
            <person name="Casaregola S."/>
            <person name="Devillers H."/>
            <person name="Grondin C."/>
        </authorList>
    </citation>
    <scope>NUCLEOTIDE SEQUENCE [LARGE SCALE GENOMIC DNA]</scope>
    <source>
        <strain evidence="3 4">CLIB 1767</strain>
    </source>
</reference>
<gene>
    <name evidence="3" type="ORF">KABA2_02S03982</name>
</gene>
<dbReference type="EMBL" id="CAEFZW010000002">
    <property type="protein sequence ID" value="CAB4252769.1"/>
    <property type="molecule type" value="Genomic_DNA"/>
</dbReference>
<feature type="compositionally biased region" description="Basic and acidic residues" evidence="1">
    <location>
        <begin position="209"/>
        <end position="223"/>
    </location>
</feature>
<dbReference type="OrthoDB" id="10261563at2759"/>
<feature type="compositionally biased region" description="Basic and acidic residues" evidence="1">
    <location>
        <begin position="233"/>
        <end position="251"/>
    </location>
</feature>
<evidence type="ECO:0000313" key="3">
    <source>
        <dbReference type="EMBL" id="CAB4252769.1"/>
    </source>
</evidence>
<evidence type="ECO:0000256" key="1">
    <source>
        <dbReference type="SAM" id="MobiDB-lite"/>
    </source>
</evidence>
<dbReference type="GeneID" id="64855907"/>
<feature type="domain" description="WKF" evidence="2">
    <location>
        <begin position="95"/>
        <end position="189"/>
    </location>
</feature>
<name>A0A8H2ZFX8_9SACH</name>
<dbReference type="Proteomes" id="UP000644660">
    <property type="component" value="Unassembled WGS sequence"/>
</dbReference>
<organism evidence="3 4">
    <name type="scientific">Maudiozyma barnettii</name>
    <dbReference type="NCBI Taxonomy" id="61262"/>
    <lineage>
        <taxon>Eukaryota</taxon>
        <taxon>Fungi</taxon>
        <taxon>Dikarya</taxon>
        <taxon>Ascomycota</taxon>
        <taxon>Saccharomycotina</taxon>
        <taxon>Saccharomycetes</taxon>
        <taxon>Saccharomycetales</taxon>
        <taxon>Saccharomycetaceae</taxon>
        <taxon>Maudiozyma</taxon>
    </lineage>
</organism>
<comment type="caution">
    <text evidence="3">The sequence shown here is derived from an EMBL/GenBank/DDBJ whole genome shotgun (WGS) entry which is preliminary data.</text>
</comment>
<dbReference type="Pfam" id="PF10180">
    <property type="entry name" value="WKF"/>
    <property type="match status" value="1"/>
</dbReference>
<protein>
    <recommendedName>
        <fullName evidence="2">WKF domain-containing protein</fullName>
    </recommendedName>
</protein>
<sequence length="292" mass="34182">MENTHIPAWKRIAIKKQNNEVTNDFSTEDPLNVTTHLSTGSLSRKEKKRIINNDPDLGKTKNKVTKTKKDKKKLKLSREERLQKKNIVLKDQLRYLLDFYKTKVSDDIPKSVLNLENVKINYANDAEAADKEQQSLVVDVWKFAKSKQNWLIKHFFNTEEIPTEYDDILIEYFKDLKGKMKDDLIQKCLAQIKTWNEYSIAEEQKIKDMVEGGDNKKESKDEEKQVEDEDKSTDEVEKDETNNDKDKKEEQPEVVPPSKFVVSRSHKLLTRWVQLEDGSIDKSSMELLNFTI</sequence>
<dbReference type="PANTHER" id="PTHR22306:SF2">
    <property type="entry name" value="CHROMOSOME 7 OPEN READING FRAME 50"/>
    <property type="match status" value="1"/>
</dbReference>
<dbReference type="RefSeq" id="XP_041404807.1">
    <property type="nucleotide sequence ID" value="XM_041548873.1"/>
</dbReference>
<dbReference type="PANTHER" id="PTHR22306">
    <property type="entry name" value="CHROMOSOME 7 OPEN READING FRAME 50"/>
    <property type="match status" value="1"/>
</dbReference>
<dbReference type="AlphaFoldDB" id="A0A8H2ZFX8"/>
<feature type="region of interest" description="Disordered" evidence="1">
    <location>
        <begin position="209"/>
        <end position="259"/>
    </location>
</feature>
<feature type="region of interest" description="Disordered" evidence="1">
    <location>
        <begin position="52"/>
        <end position="71"/>
    </location>
</feature>
<keyword evidence="4" id="KW-1185">Reference proteome</keyword>